<dbReference type="InterPro" id="IPR009057">
    <property type="entry name" value="Homeodomain-like_sf"/>
</dbReference>
<dbReference type="STRING" id="1835702.A0A1F5LKE8"/>
<dbReference type="EMBL" id="LXJU01000007">
    <property type="protein sequence ID" value="OGE53684.1"/>
    <property type="molecule type" value="Genomic_DNA"/>
</dbReference>
<dbReference type="RefSeq" id="XP_022489122.1">
    <property type="nucleotide sequence ID" value="XM_022631059.1"/>
</dbReference>
<dbReference type="Gene3D" id="3.30.420.10">
    <property type="entry name" value="Ribonuclease H-like superfamily/Ribonuclease H"/>
    <property type="match status" value="1"/>
</dbReference>
<reference evidence="7 8" key="1">
    <citation type="journal article" date="2016" name="Sci. Rep.">
        <title>Penicillium arizonense, a new, genome sequenced fungal species, reveals a high chemical diversity in secreted metabolites.</title>
        <authorList>
            <person name="Grijseels S."/>
            <person name="Nielsen J.C."/>
            <person name="Randelovic M."/>
            <person name="Nielsen J."/>
            <person name="Nielsen K.F."/>
            <person name="Workman M."/>
            <person name="Frisvad J.C."/>
        </authorList>
    </citation>
    <scope>NUCLEOTIDE SEQUENCE [LARGE SCALE GENOMIC DNA]</scope>
    <source>
        <strain evidence="7 8">CBS 141311</strain>
    </source>
</reference>
<dbReference type="GO" id="GO:0005634">
    <property type="term" value="C:nucleus"/>
    <property type="evidence" value="ECO:0007669"/>
    <property type="project" value="UniProtKB-SubCell"/>
</dbReference>
<feature type="compositionally biased region" description="Basic residues" evidence="5">
    <location>
        <begin position="542"/>
        <end position="554"/>
    </location>
</feature>
<dbReference type="PANTHER" id="PTHR19303">
    <property type="entry name" value="TRANSPOSON"/>
    <property type="match status" value="1"/>
</dbReference>
<dbReference type="Pfam" id="PF05225">
    <property type="entry name" value="HTH_psq"/>
    <property type="match status" value="1"/>
</dbReference>
<dbReference type="GeneID" id="34575793"/>
<dbReference type="Pfam" id="PF03184">
    <property type="entry name" value="DDE_1"/>
    <property type="match status" value="1"/>
</dbReference>
<dbReference type="SMART" id="SM00674">
    <property type="entry name" value="CENPB"/>
    <property type="match status" value="1"/>
</dbReference>
<feature type="compositionally biased region" description="Polar residues" evidence="5">
    <location>
        <begin position="407"/>
        <end position="418"/>
    </location>
</feature>
<comment type="subcellular location">
    <subcellularLocation>
        <location evidence="1">Nucleus</location>
    </subcellularLocation>
</comment>
<name>A0A1F5LKE8_PENAI</name>
<dbReference type="Proteomes" id="UP000177622">
    <property type="component" value="Unassembled WGS sequence"/>
</dbReference>
<feature type="domain" description="HTH CENPB-type" evidence="6">
    <location>
        <begin position="60"/>
        <end position="132"/>
    </location>
</feature>
<dbReference type="PANTHER" id="PTHR19303:SF62">
    <property type="entry name" value="HTH CENPB-TYPE DOMAIN-CONTAINING PROTEIN-RELATED"/>
    <property type="match status" value="1"/>
</dbReference>
<dbReference type="InterPro" id="IPR050863">
    <property type="entry name" value="CenT-Element_Derived"/>
</dbReference>
<proteinExistence type="predicted"/>
<evidence type="ECO:0000256" key="2">
    <source>
        <dbReference type="ARBA" id="ARBA00023125"/>
    </source>
</evidence>
<evidence type="ECO:0000256" key="3">
    <source>
        <dbReference type="ARBA" id="ARBA00023242"/>
    </source>
</evidence>
<dbReference type="InterPro" id="IPR006600">
    <property type="entry name" value="HTH_CenpB_DNA-bd_dom"/>
</dbReference>
<dbReference type="PROSITE" id="PS51253">
    <property type="entry name" value="HTH_CENPB"/>
    <property type="match status" value="1"/>
</dbReference>
<evidence type="ECO:0000256" key="4">
    <source>
        <dbReference type="SAM" id="Coils"/>
    </source>
</evidence>
<evidence type="ECO:0000313" key="7">
    <source>
        <dbReference type="EMBL" id="OGE53684.1"/>
    </source>
</evidence>
<keyword evidence="8" id="KW-1185">Reference proteome</keyword>
<dbReference type="GO" id="GO:0003677">
    <property type="term" value="F:DNA binding"/>
    <property type="evidence" value="ECO:0007669"/>
    <property type="project" value="UniProtKB-KW"/>
</dbReference>
<evidence type="ECO:0000256" key="1">
    <source>
        <dbReference type="ARBA" id="ARBA00004123"/>
    </source>
</evidence>
<keyword evidence="4" id="KW-0175">Coiled coil</keyword>
<organism evidence="7 8">
    <name type="scientific">Penicillium arizonense</name>
    <dbReference type="NCBI Taxonomy" id="1835702"/>
    <lineage>
        <taxon>Eukaryota</taxon>
        <taxon>Fungi</taxon>
        <taxon>Dikarya</taxon>
        <taxon>Ascomycota</taxon>
        <taxon>Pezizomycotina</taxon>
        <taxon>Eurotiomycetes</taxon>
        <taxon>Eurotiomycetidae</taxon>
        <taxon>Eurotiales</taxon>
        <taxon>Aspergillaceae</taxon>
        <taxon>Penicillium</taxon>
    </lineage>
</organism>
<dbReference type="InterPro" id="IPR004875">
    <property type="entry name" value="DDE_SF_endonuclease_dom"/>
</dbReference>
<protein>
    <recommendedName>
        <fullName evidence="6">HTH CENPB-type domain-containing protein</fullName>
    </recommendedName>
</protein>
<dbReference type="InterPro" id="IPR007889">
    <property type="entry name" value="HTH_Psq"/>
</dbReference>
<dbReference type="AlphaFoldDB" id="A0A1F5LKE8"/>
<dbReference type="Pfam" id="PF03221">
    <property type="entry name" value="HTH_Tnp_Tc5"/>
    <property type="match status" value="1"/>
</dbReference>
<feature type="region of interest" description="Disordered" evidence="5">
    <location>
        <begin position="511"/>
        <end position="554"/>
    </location>
</feature>
<gene>
    <name evidence="7" type="ORF">PENARI_c007G08275</name>
</gene>
<keyword evidence="3" id="KW-0539">Nucleus</keyword>
<evidence type="ECO:0000259" key="6">
    <source>
        <dbReference type="PROSITE" id="PS51253"/>
    </source>
</evidence>
<sequence length="554" mass="62074">MPPIRSQNSQKRVEQEGRLLLAIQAIKKQEFSSLRKAAEVFNVPRSTLTTRLNGITYRDETRANCQKLTAFEEQSLYEWIISLDDRGAAPRPKTVRDAANILLRTRGSDPPTTVGKNWVKKFVQRYPDLSTRFSRSYDYRRALCEDKGTIRTWFNFVKSTIEKYGIADEDIYNFDETGFALGLTATAKVITRRSTGRRAILQPGNREWVTTIEAINATGWVLPPCVIFKGKVFMAAWFKDTQLPTDWRFTVSDNGWTSDAIGLEWLQKTFIPSTTSRKKGRYRLLILDGHGSHLSAEFDTICSQNDIIPICMPSHSSHLLQPLDIGYFGVLKGAYSDLVDSQVKLGISRIDKCDFLTAYPQARKVAFKSQTIVNSFAAASLVPFDPIRVVSKLDIRLHTPPLPPSRGSDSSLNFTPKTPRTVKDVRRQASSIKKLQQESPSRADKAFKQIVKGAHLAIHGAAILRQENQELRAANARTTQKRKRTRKRIAHEGSISVLEAMEVVSGLGIADEVGAGGDSASSPTPNQANKRRPQRCSLCKTPGHKRNRCPGRSE</sequence>
<dbReference type="SUPFAM" id="SSF46689">
    <property type="entry name" value="Homeodomain-like"/>
    <property type="match status" value="1"/>
</dbReference>
<evidence type="ECO:0000256" key="5">
    <source>
        <dbReference type="SAM" id="MobiDB-lite"/>
    </source>
</evidence>
<keyword evidence="2" id="KW-0238">DNA-binding</keyword>
<feature type="compositionally biased region" description="Polar residues" evidence="5">
    <location>
        <begin position="519"/>
        <end position="528"/>
    </location>
</feature>
<feature type="coiled-coil region" evidence="4">
    <location>
        <begin position="461"/>
        <end position="488"/>
    </location>
</feature>
<feature type="region of interest" description="Disordered" evidence="5">
    <location>
        <begin position="400"/>
        <end position="423"/>
    </location>
</feature>
<dbReference type="OrthoDB" id="4207519at2759"/>
<dbReference type="Gene3D" id="1.10.10.60">
    <property type="entry name" value="Homeodomain-like"/>
    <property type="match status" value="1"/>
</dbReference>
<dbReference type="InterPro" id="IPR036397">
    <property type="entry name" value="RNaseH_sf"/>
</dbReference>
<evidence type="ECO:0000313" key="8">
    <source>
        <dbReference type="Proteomes" id="UP000177622"/>
    </source>
</evidence>
<comment type="caution">
    <text evidence="7">The sequence shown here is derived from an EMBL/GenBank/DDBJ whole genome shotgun (WGS) entry which is preliminary data.</text>
</comment>
<accession>A0A1F5LKE8</accession>